<organism evidence="2 3">
    <name type="scientific">Steccherinum ochraceum</name>
    <dbReference type="NCBI Taxonomy" id="92696"/>
    <lineage>
        <taxon>Eukaryota</taxon>
        <taxon>Fungi</taxon>
        <taxon>Dikarya</taxon>
        <taxon>Basidiomycota</taxon>
        <taxon>Agaricomycotina</taxon>
        <taxon>Agaricomycetes</taxon>
        <taxon>Polyporales</taxon>
        <taxon>Steccherinaceae</taxon>
        <taxon>Steccherinum</taxon>
    </lineage>
</organism>
<comment type="caution">
    <text evidence="2">The sequence shown here is derived from an EMBL/GenBank/DDBJ whole genome shotgun (WGS) entry which is preliminary data.</text>
</comment>
<dbReference type="Gene3D" id="1.25.40.10">
    <property type="entry name" value="Tetratricopeptide repeat domain"/>
    <property type="match status" value="1"/>
</dbReference>
<feature type="region of interest" description="Disordered" evidence="1">
    <location>
        <begin position="279"/>
        <end position="298"/>
    </location>
</feature>
<evidence type="ECO:0000313" key="3">
    <source>
        <dbReference type="Proteomes" id="UP000292702"/>
    </source>
</evidence>
<dbReference type="OrthoDB" id="2524554at2759"/>
<evidence type="ECO:0000256" key="1">
    <source>
        <dbReference type="SAM" id="MobiDB-lite"/>
    </source>
</evidence>
<proteinExistence type="predicted"/>
<gene>
    <name evidence="2" type="ORF">EIP91_009835</name>
</gene>
<evidence type="ECO:0000313" key="2">
    <source>
        <dbReference type="EMBL" id="TCD60590.1"/>
    </source>
</evidence>
<sequence length="528" mass="57844">MLASRVRAIHARPPLRPTPLRTQSSRFRWYSQQPAKQSDLSSQPAFSAQRYLQHTAFTVDFFRRFVKFTAIGLFAVGLSTWTAFEGAHMYVESVKLALNTDPDVRKWEWDVEAERWARGRSGGTDPGLSFKGRHAVRAAWMAQNWGIGSSDIAPAGGMSGKASPGNSNGGLNVVEARLVIAQAFLAVALDYAAKHPDKLLPHTMVELRQRNASILEHMGTKEALFAARRDLEKVWAGQPGRGIDAARTALKLGDLNQRLGDGEDAMAWWARSVQLTQEQDSSKPIEIPPPVPSSAPSSPLAQRTLITTLVSLSAFYATSGQLKQAQAVEESALDLLRSIPQPKSFETAAPSEALHALYILHRSSLLSIHLAEVLYALRNKQPTSMEWLARAAESSERVALTLTGLPPVHPDAPQSRIPHPPSSETPLIPSYAKSAFMQKPASSLLRDARRTAAEAWNLMGLLIEASDAPESQKRAFECYERAVGWAGVAHDRAGGVAKAGEGITEVEWKALWNNYVRTRNTVKNIGSK</sequence>
<dbReference type="InterPro" id="IPR011990">
    <property type="entry name" value="TPR-like_helical_dom_sf"/>
</dbReference>
<reference evidence="2 3" key="1">
    <citation type="submission" date="2018-11" db="EMBL/GenBank/DDBJ databases">
        <title>Genome assembly of Steccherinum ochraceum LE-BIN_3174, the white-rot fungus of the Steccherinaceae family (The Residual Polyporoid clade, Polyporales, Basidiomycota).</title>
        <authorList>
            <person name="Fedorova T.V."/>
            <person name="Glazunova O.A."/>
            <person name="Landesman E.O."/>
            <person name="Moiseenko K.V."/>
            <person name="Psurtseva N.V."/>
            <person name="Savinova O.S."/>
            <person name="Shakhova N.V."/>
            <person name="Tyazhelova T.V."/>
            <person name="Vasina D.V."/>
        </authorList>
    </citation>
    <scope>NUCLEOTIDE SEQUENCE [LARGE SCALE GENOMIC DNA]</scope>
    <source>
        <strain evidence="2 3">LE-BIN_3174</strain>
    </source>
</reference>
<dbReference type="Proteomes" id="UP000292702">
    <property type="component" value="Unassembled WGS sequence"/>
</dbReference>
<accession>A0A4R0R172</accession>
<name>A0A4R0R172_9APHY</name>
<dbReference type="EMBL" id="RWJN01000572">
    <property type="protein sequence ID" value="TCD60590.1"/>
    <property type="molecule type" value="Genomic_DNA"/>
</dbReference>
<keyword evidence="3" id="KW-1185">Reference proteome</keyword>
<protein>
    <submittedName>
        <fullName evidence="2">Uncharacterized protein</fullName>
    </submittedName>
</protein>
<dbReference type="AlphaFoldDB" id="A0A4R0R172"/>